<feature type="transmembrane region" description="Helical" evidence="2">
    <location>
        <begin position="39"/>
        <end position="65"/>
    </location>
</feature>
<gene>
    <name evidence="3" type="primary">KCH1_3</name>
    <name evidence="3" type="ORF">K7432_009025</name>
</gene>
<keyword evidence="4" id="KW-1185">Reference proteome</keyword>
<dbReference type="Proteomes" id="UP001479436">
    <property type="component" value="Unassembled WGS sequence"/>
</dbReference>
<dbReference type="Pfam" id="PF16944">
    <property type="entry name" value="KCH"/>
    <property type="match status" value="1"/>
</dbReference>
<sequence length="536" mass="61363">MCCCGGDAKWKREAINDHKFDYVDVEEYYDRSFMTKFKYCFVFVFTMKSILIYVLDVYTAVMLVVFETWTSSLNGESDTFTSQPYIRWIFVASIAFSYILLFLEIRKTRIIILSRDISFTFTSIMATRYYTLRSYEHYCFFKQIHNQKRFKDELSFFVFFSLKGWKRLFFAEAPRQVINGYILVNAIIKGVDKLRGKNMSIGAVIDAATGSTGGSDFSTKLTFITMGVPCLLFIISALRTIFAAVLYLFLVCEIQGNLKEYCCHKIDKRLTELLRYKARKRAYKDKIINGGIHPTKPVIDGFEDEIMMESVGKPATANDHYIDEKRGIPAHTISPIHSDFPSSRLDDNRRQMAHPSLQQPTLPQIDLNLDEPDSYRAQGTGQVHGNPTLRRLSLSPRRDYMEVSSQANSECSEDNYDMRYPYENKPVPFTEPYLNPSQIGHNSSRNQHIHEHPLRPTSPTHSETSSRSASTHPSHGYRPGKAASSNGRSLNGFVEDDEVIPDRYQDHYHSSANTRSRGKSSKNPSIKTSNPGAVNF</sequence>
<reference evidence="3 4" key="1">
    <citation type="submission" date="2023-04" db="EMBL/GenBank/DDBJ databases">
        <title>Genome of Basidiobolus ranarum AG-B5.</title>
        <authorList>
            <person name="Stajich J.E."/>
            <person name="Carter-House D."/>
            <person name="Gryganskyi A."/>
        </authorList>
    </citation>
    <scope>NUCLEOTIDE SEQUENCE [LARGE SCALE GENOMIC DNA]</scope>
    <source>
        <strain evidence="3 4">AG-B5</strain>
    </source>
</reference>
<dbReference type="PANTHER" id="PTHR36424:SF1">
    <property type="entry name" value="LOW AFFINITY K(+) TRANSPORTER 1-RELATED"/>
    <property type="match status" value="1"/>
</dbReference>
<feature type="transmembrane region" description="Helical" evidence="2">
    <location>
        <begin position="230"/>
        <end position="250"/>
    </location>
</feature>
<protein>
    <submittedName>
        <fullName evidence="3">Potassium transporter</fullName>
    </submittedName>
</protein>
<dbReference type="PANTHER" id="PTHR36424">
    <property type="entry name" value="PHEROMONE-REGULATED MEMBRANE PROTEIN 6"/>
    <property type="match status" value="1"/>
</dbReference>
<dbReference type="InterPro" id="IPR031606">
    <property type="entry name" value="Kch1/2"/>
</dbReference>
<evidence type="ECO:0000256" key="2">
    <source>
        <dbReference type="SAM" id="Phobius"/>
    </source>
</evidence>
<feature type="compositionally biased region" description="Polar residues" evidence="1">
    <location>
        <begin position="457"/>
        <end position="473"/>
    </location>
</feature>
<evidence type="ECO:0000256" key="1">
    <source>
        <dbReference type="SAM" id="MobiDB-lite"/>
    </source>
</evidence>
<organism evidence="3 4">
    <name type="scientific">Basidiobolus ranarum</name>
    <dbReference type="NCBI Taxonomy" id="34480"/>
    <lineage>
        <taxon>Eukaryota</taxon>
        <taxon>Fungi</taxon>
        <taxon>Fungi incertae sedis</taxon>
        <taxon>Zoopagomycota</taxon>
        <taxon>Entomophthoromycotina</taxon>
        <taxon>Basidiobolomycetes</taxon>
        <taxon>Basidiobolales</taxon>
        <taxon>Basidiobolaceae</taxon>
        <taxon>Basidiobolus</taxon>
    </lineage>
</organism>
<feature type="region of interest" description="Disordered" evidence="1">
    <location>
        <begin position="374"/>
        <end position="536"/>
    </location>
</feature>
<feature type="compositionally biased region" description="Basic and acidic residues" evidence="1">
    <location>
        <begin position="500"/>
        <end position="509"/>
    </location>
</feature>
<feature type="transmembrane region" description="Helical" evidence="2">
    <location>
        <begin position="85"/>
        <end position="105"/>
    </location>
</feature>
<name>A0ABR2WQY8_9FUNG</name>
<comment type="caution">
    <text evidence="3">The sequence shown here is derived from an EMBL/GenBank/DDBJ whole genome shotgun (WGS) entry which is preliminary data.</text>
</comment>
<feature type="compositionally biased region" description="Polar residues" evidence="1">
    <location>
        <begin position="510"/>
        <end position="536"/>
    </location>
</feature>
<dbReference type="EMBL" id="JASJQH010000533">
    <property type="protein sequence ID" value="KAK9763904.1"/>
    <property type="molecule type" value="Genomic_DNA"/>
</dbReference>
<evidence type="ECO:0000313" key="4">
    <source>
        <dbReference type="Proteomes" id="UP001479436"/>
    </source>
</evidence>
<keyword evidence="2" id="KW-0812">Transmembrane</keyword>
<keyword evidence="2" id="KW-1133">Transmembrane helix</keyword>
<proteinExistence type="predicted"/>
<keyword evidence="2" id="KW-0472">Membrane</keyword>
<accession>A0ABR2WQY8</accession>
<evidence type="ECO:0000313" key="3">
    <source>
        <dbReference type="EMBL" id="KAK9763904.1"/>
    </source>
</evidence>
<feature type="compositionally biased region" description="Polar residues" evidence="1">
    <location>
        <begin position="435"/>
        <end position="446"/>
    </location>
</feature>